<dbReference type="Pfam" id="PF07648">
    <property type="entry name" value="Kazal_2"/>
    <property type="match status" value="1"/>
</dbReference>
<dbReference type="SUPFAM" id="SSF100895">
    <property type="entry name" value="Kazal-type serine protease inhibitors"/>
    <property type="match status" value="4"/>
</dbReference>
<organism evidence="4 5">
    <name type="scientific">Trichuris suis</name>
    <name type="common">pig whipworm</name>
    <dbReference type="NCBI Taxonomy" id="68888"/>
    <lineage>
        <taxon>Eukaryota</taxon>
        <taxon>Metazoa</taxon>
        <taxon>Ecdysozoa</taxon>
        <taxon>Nematoda</taxon>
        <taxon>Enoplea</taxon>
        <taxon>Dorylaimia</taxon>
        <taxon>Trichinellida</taxon>
        <taxon>Trichuridae</taxon>
        <taxon>Trichuris</taxon>
    </lineage>
</organism>
<dbReference type="SMART" id="SM00280">
    <property type="entry name" value="KAZAL"/>
    <property type="match status" value="4"/>
</dbReference>
<dbReference type="GO" id="GO:0030154">
    <property type="term" value="P:cell differentiation"/>
    <property type="evidence" value="ECO:0007669"/>
    <property type="project" value="TreeGrafter"/>
</dbReference>
<reference evidence="4 5" key="1">
    <citation type="journal article" date="2014" name="Nat. Genet.">
        <title>Genome and transcriptome of the porcine whipworm Trichuris suis.</title>
        <authorList>
            <person name="Jex A.R."/>
            <person name="Nejsum P."/>
            <person name="Schwarz E.M."/>
            <person name="Hu L."/>
            <person name="Young N.D."/>
            <person name="Hall R.S."/>
            <person name="Korhonen P.K."/>
            <person name="Liao S."/>
            <person name="Thamsborg S."/>
            <person name="Xia J."/>
            <person name="Xu P."/>
            <person name="Wang S."/>
            <person name="Scheerlinck J.P."/>
            <person name="Hofmann A."/>
            <person name="Sternberg P.W."/>
            <person name="Wang J."/>
            <person name="Gasser R.B."/>
        </authorList>
    </citation>
    <scope>NUCLEOTIDE SEQUENCE [LARGE SCALE GENOMIC DNA]</scope>
    <source>
        <strain evidence="4">DCEP-RM93M</strain>
    </source>
</reference>
<dbReference type="InterPro" id="IPR036058">
    <property type="entry name" value="Kazal_dom_sf"/>
</dbReference>
<dbReference type="EMBL" id="KL363236">
    <property type="protein sequence ID" value="KFD51747.1"/>
    <property type="molecule type" value="Genomic_DNA"/>
</dbReference>
<dbReference type="AlphaFoldDB" id="A0A085M3F1"/>
<dbReference type="OrthoDB" id="126772at2759"/>
<dbReference type="Gene3D" id="3.30.60.30">
    <property type="match status" value="3"/>
</dbReference>
<dbReference type="InterPro" id="IPR050653">
    <property type="entry name" value="Prot_Inhib_GrowthFact_Antg"/>
</dbReference>
<evidence type="ECO:0000313" key="5">
    <source>
        <dbReference type="Proteomes" id="UP000030764"/>
    </source>
</evidence>
<keyword evidence="3" id="KW-1015">Disulfide bond</keyword>
<keyword evidence="5" id="KW-1185">Reference proteome</keyword>
<evidence type="ECO:0000256" key="3">
    <source>
        <dbReference type="ARBA" id="ARBA00023157"/>
    </source>
</evidence>
<dbReference type="Proteomes" id="UP000030764">
    <property type="component" value="Unassembled WGS sequence"/>
</dbReference>
<dbReference type="PANTHER" id="PTHR10913">
    <property type="entry name" value="FOLLISTATIN-RELATED"/>
    <property type="match status" value="1"/>
</dbReference>
<dbReference type="PROSITE" id="PS51465">
    <property type="entry name" value="KAZAL_2"/>
    <property type="match status" value="2"/>
</dbReference>
<gene>
    <name evidence="4" type="ORF">M513_07444</name>
</gene>
<protein>
    <submittedName>
        <fullName evidence="4">Uncharacterized protein</fullName>
    </submittedName>
</protein>
<keyword evidence="1" id="KW-0646">Protease inhibitor</keyword>
<evidence type="ECO:0000256" key="2">
    <source>
        <dbReference type="ARBA" id="ARBA00022900"/>
    </source>
</evidence>
<dbReference type="InterPro" id="IPR002350">
    <property type="entry name" value="Kazal_dom"/>
</dbReference>
<keyword evidence="2" id="KW-0722">Serine protease inhibitor</keyword>
<dbReference type="CDD" id="cd00104">
    <property type="entry name" value="KAZAL_FS"/>
    <property type="match status" value="1"/>
</dbReference>
<accession>A0A085M3F1</accession>
<sequence>MDYLRSTNYWGGDVFWDQTDSEVLMPKEEHVCQCTSEYKPVCAFKGNQGVTYDNLCLLSCSQRKISDLLYSYEGPCCRKLQCSRADRLFCDSKGKLYRNRCSFQFHQCEEWKKRKRVLSKRSGFHSGEQPLQSSYRLLAEVGTACPCTNDCPNLFRPVCDTAGNTYKNRCYFLREQCYFKMAYGKTLHFHHHGRCCSNQCRRHEHLEGPLCDSAGRTHKNLCAYKLFSCLARKNGRLPPRIVYLGSCRLPVTSDG</sequence>
<proteinExistence type="predicted"/>
<evidence type="ECO:0000313" key="4">
    <source>
        <dbReference type="EMBL" id="KFD51747.1"/>
    </source>
</evidence>
<name>A0A085M3F1_9BILA</name>
<dbReference type="Pfam" id="PF00050">
    <property type="entry name" value="Kazal_1"/>
    <property type="match status" value="2"/>
</dbReference>
<evidence type="ECO:0000256" key="1">
    <source>
        <dbReference type="ARBA" id="ARBA00022690"/>
    </source>
</evidence>
<dbReference type="GO" id="GO:0005576">
    <property type="term" value="C:extracellular region"/>
    <property type="evidence" value="ECO:0007669"/>
    <property type="project" value="TreeGrafter"/>
</dbReference>
<dbReference type="PANTHER" id="PTHR10913:SF45">
    <property type="entry name" value="FOLLISTATIN, ISOFORM A-RELATED"/>
    <property type="match status" value="1"/>
</dbReference>